<reference evidence="1" key="1">
    <citation type="submission" date="2022-11" db="EMBL/GenBank/DDBJ databases">
        <authorList>
            <person name="Petersen C."/>
        </authorList>
    </citation>
    <scope>NUCLEOTIDE SEQUENCE</scope>
    <source>
        <strain evidence="1">IBT 30069</strain>
    </source>
</reference>
<dbReference type="AlphaFoldDB" id="A0A9W9FI93"/>
<evidence type="ECO:0000313" key="2">
    <source>
        <dbReference type="Proteomes" id="UP001149165"/>
    </source>
</evidence>
<protein>
    <submittedName>
        <fullName evidence="1">Uncharacterized protein</fullName>
    </submittedName>
</protein>
<comment type="caution">
    <text evidence="1">The sequence shown here is derived from an EMBL/GenBank/DDBJ whole genome shotgun (WGS) entry which is preliminary data.</text>
</comment>
<proteinExistence type="predicted"/>
<accession>A0A9W9FI93</accession>
<evidence type="ECO:0000313" key="1">
    <source>
        <dbReference type="EMBL" id="KAJ5100733.1"/>
    </source>
</evidence>
<sequence length="112" mass="12392">MAEAAECSEHRRNLSAGTCDCSDTSIQIASPMLEAFCDSFLETIFLWNEFQTLSTTSSFSRALASQCWPSQSLTINKMTEETECSQSTMMNICKNLRQFGSVHAPSISNGME</sequence>
<dbReference type="Proteomes" id="UP001149165">
    <property type="component" value="Unassembled WGS sequence"/>
</dbReference>
<reference evidence="1" key="2">
    <citation type="journal article" date="2023" name="IMA Fungus">
        <title>Comparative genomic study of the Penicillium genus elucidates a diverse pangenome and 15 lateral gene transfer events.</title>
        <authorList>
            <person name="Petersen C."/>
            <person name="Sorensen T."/>
            <person name="Nielsen M.R."/>
            <person name="Sondergaard T.E."/>
            <person name="Sorensen J.L."/>
            <person name="Fitzpatrick D.A."/>
            <person name="Frisvad J.C."/>
            <person name="Nielsen K.L."/>
        </authorList>
    </citation>
    <scope>NUCLEOTIDE SEQUENCE</scope>
    <source>
        <strain evidence="1">IBT 30069</strain>
    </source>
</reference>
<gene>
    <name evidence="1" type="ORF">N7456_006785</name>
</gene>
<name>A0A9W9FI93_9EURO</name>
<keyword evidence="2" id="KW-1185">Reference proteome</keyword>
<organism evidence="1 2">
    <name type="scientific">Penicillium angulare</name>
    <dbReference type="NCBI Taxonomy" id="116970"/>
    <lineage>
        <taxon>Eukaryota</taxon>
        <taxon>Fungi</taxon>
        <taxon>Dikarya</taxon>
        <taxon>Ascomycota</taxon>
        <taxon>Pezizomycotina</taxon>
        <taxon>Eurotiomycetes</taxon>
        <taxon>Eurotiomycetidae</taxon>
        <taxon>Eurotiales</taxon>
        <taxon>Aspergillaceae</taxon>
        <taxon>Penicillium</taxon>
    </lineage>
</organism>
<dbReference type="EMBL" id="JAPQKH010000004">
    <property type="protein sequence ID" value="KAJ5100733.1"/>
    <property type="molecule type" value="Genomic_DNA"/>
</dbReference>